<name>E6MVQ0_NEIMH</name>
<sequence length="40" mass="4670">MYKPFKTNGYFYCRQFAALDGAGTCGRIRFRFMGLTHTEN</sequence>
<proteinExistence type="predicted"/>
<accession>E6MVQ0</accession>
<dbReference type="Proteomes" id="UP000032707">
    <property type="component" value="Unassembled WGS sequence"/>
</dbReference>
<dbReference type="AlphaFoldDB" id="E6MVQ0"/>
<reference evidence="1 2" key="1">
    <citation type="journal article" date="2011" name="J. Bacteriol.">
        <title>Genome sequence of Neisseria meningitidis serogroup B strain H44/76.</title>
        <authorList>
            <person name="Piet J.R."/>
            <person name="Huis In 't Veld R.A."/>
            <person name="van Schaik B.D."/>
            <person name="van Kampen A.H."/>
            <person name="Baas F."/>
            <person name="van de Beek D."/>
            <person name="Pannekoek Y."/>
            <person name="van der Ende A."/>
        </authorList>
    </citation>
    <scope>NUCLEOTIDE SEQUENCE [LARGE SCALE GENOMIC DNA]</scope>
    <source>
        <strain evidence="1 2">H44/76</strain>
    </source>
</reference>
<protein>
    <submittedName>
        <fullName evidence="1">Uncharacterized protein</fullName>
    </submittedName>
</protein>
<evidence type="ECO:0000313" key="2">
    <source>
        <dbReference type="Proteomes" id="UP000032707"/>
    </source>
</evidence>
<dbReference type="EMBL" id="AEQZ01000012">
    <property type="protein sequence ID" value="EFV64358.1"/>
    <property type="molecule type" value="Genomic_DNA"/>
</dbReference>
<organism evidence="1 2">
    <name type="scientific">Neisseria meningitidis serogroup B / serotype 15 (strain H44/76)</name>
    <dbReference type="NCBI Taxonomy" id="909420"/>
    <lineage>
        <taxon>Bacteria</taxon>
        <taxon>Pseudomonadati</taxon>
        <taxon>Pseudomonadota</taxon>
        <taxon>Betaproteobacteria</taxon>
        <taxon>Neisseriales</taxon>
        <taxon>Neisseriaceae</taxon>
        <taxon>Neisseria</taxon>
    </lineage>
</organism>
<comment type="caution">
    <text evidence="1">The sequence shown here is derived from an EMBL/GenBank/DDBJ whole genome shotgun (WGS) entry which is preliminary data.</text>
</comment>
<evidence type="ECO:0000313" key="1">
    <source>
        <dbReference type="EMBL" id="EFV64358.1"/>
    </source>
</evidence>
<gene>
    <name evidence="1" type="ORF">NMH_0738</name>
</gene>